<dbReference type="InterPro" id="IPR004441">
    <property type="entry name" value="rRNA_MeTrfase_TrmH"/>
</dbReference>
<accession>A0AAT9JT71</accession>
<dbReference type="SUPFAM" id="SSF55315">
    <property type="entry name" value="L30e-like"/>
    <property type="match status" value="1"/>
</dbReference>
<evidence type="ECO:0000256" key="3">
    <source>
        <dbReference type="ARBA" id="ARBA00022679"/>
    </source>
</evidence>
<dbReference type="SMART" id="SM00967">
    <property type="entry name" value="SpoU_sub_bind"/>
    <property type="match status" value="1"/>
</dbReference>
<dbReference type="Gene3D" id="3.40.1280.10">
    <property type="match status" value="1"/>
</dbReference>
<evidence type="ECO:0000256" key="2">
    <source>
        <dbReference type="ARBA" id="ARBA00022603"/>
    </source>
</evidence>
<dbReference type="GO" id="GO:0008173">
    <property type="term" value="F:RNA methyltransferase activity"/>
    <property type="evidence" value="ECO:0007669"/>
    <property type="project" value="InterPro"/>
</dbReference>
<dbReference type="InterPro" id="IPR001537">
    <property type="entry name" value="SpoU_MeTrfase"/>
</dbReference>
<dbReference type="PANTHER" id="PTHR46429:SF1">
    <property type="entry name" value="23S RRNA (GUANOSINE-2'-O-)-METHYLTRANSFERASE RLMB"/>
    <property type="match status" value="1"/>
</dbReference>
<dbReference type="RefSeq" id="WP_338438659.1">
    <property type="nucleotide sequence ID" value="NZ_CP034671.2"/>
</dbReference>
<comment type="similarity">
    <text evidence="1">Belongs to the class IV-like SAM-binding methyltransferase superfamily. RNA methyltransferase TrmH family.</text>
</comment>
<name>A0AAT9JT71_SYNEL</name>
<dbReference type="InterPro" id="IPR029028">
    <property type="entry name" value="Alpha/beta_knot_MTases"/>
</dbReference>
<proteinExistence type="inferred from homology"/>
<dbReference type="PANTHER" id="PTHR46429">
    <property type="entry name" value="23S RRNA (GUANOSINE-2'-O-)-METHYLTRANSFERASE RLMB"/>
    <property type="match status" value="1"/>
</dbReference>
<feature type="compositionally biased region" description="Basic and acidic residues" evidence="4">
    <location>
        <begin position="115"/>
        <end position="161"/>
    </location>
</feature>
<feature type="compositionally biased region" description="Basic and acidic residues" evidence="4">
    <location>
        <begin position="169"/>
        <end position="228"/>
    </location>
</feature>
<dbReference type="GO" id="GO:0006396">
    <property type="term" value="P:RNA processing"/>
    <property type="evidence" value="ECO:0007669"/>
    <property type="project" value="InterPro"/>
</dbReference>
<dbReference type="Pfam" id="PF08032">
    <property type="entry name" value="SpoU_sub_bind"/>
    <property type="match status" value="1"/>
</dbReference>
<dbReference type="InterPro" id="IPR013123">
    <property type="entry name" value="SpoU_subst-bd"/>
</dbReference>
<evidence type="ECO:0000256" key="4">
    <source>
        <dbReference type="SAM" id="MobiDB-lite"/>
    </source>
</evidence>
<protein>
    <submittedName>
        <fullName evidence="6">23S rRNA (Guanosine(2251)-2'-O)-methyltransferase RlmB</fullName>
    </submittedName>
</protein>
<keyword evidence="2" id="KW-0489">Methyltransferase</keyword>
<dbReference type="EMBL" id="CP034671">
    <property type="protein sequence ID" value="QFZ92047.2"/>
    <property type="molecule type" value="Genomic_DNA"/>
</dbReference>
<feature type="compositionally biased region" description="Basic and acidic residues" evidence="4">
    <location>
        <begin position="1"/>
        <end position="53"/>
    </location>
</feature>
<dbReference type="Pfam" id="PF00588">
    <property type="entry name" value="SpoU_methylase"/>
    <property type="match status" value="1"/>
</dbReference>
<dbReference type="CDD" id="cd18103">
    <property type="entry name" value="SpoU-like_RlmB"/>
    <property type="match status" value="1"/>
</dbReference>
<evidence type="ECO:0000313" key="6">
    <source>
        <dbReference type="EMBL" id="QFZ92047.2"/>
    </source>
</evidence>
<dbReference type="FunFam" id="3.40.1280.10:FF:000008">
    <property type="entry name" value="Group 3 RNA methyltransferase TrmH"/>
    <property type="match status" value="1"/>
</dbReference>
<feature type="compositionally biased region" description="Basic and acidic residues" evidence="4">
    <location>
        <begin position="61"/>
        <end position="107"/>
    </location>
</feature>
<gene>
    <name evidence="6" type="primary">rlmB</name>
    <name evidence="6" type="ORF">EKO22_06350</name>
</gene>
<dbReference type="InterPro" id="IPR029026">
    <property type="entry name" value="tRNA_m1G_MTases_N"/>
</dbReference>
<dbReference type="InterPro" id="IPR029064">
    <property type="entry name" value="Ribosomal_eL30-like_sf"/>
</dbReference>
<dbReference type="GO" id="GO:0003723">
    <property type="term" value="F:RNA binding"/>
    <property type="evidence" value="ECO:0007669"/>
    <property type="project" value="InterPro"/>
</dbReference>
<feature type="region of interest" description="Disordered" evidence="4">
    <location>
        <begin position="1"/>
        <end position="243"/>
    </location>
</feature>
<dbReference type="GO" id="GO:0005829">
    <property type="term" value="C:cytosol"/>
    <property type="evidence" value="ECO:0007669"/>
    <property type="project" value="TreeGrafter"/>
</dbReference>
<reference evidence="6" key="1">
    <citation type="submission" date="2024-01" db="EMBL/GenBank/DDBJ databases">
        <title>Synechococcus elongatus PCC 11802, a close yet different native of Synechococcus elongatus PCC 11801.</title>
        <authorList>
            <person name="Jaiswal D."/>
            <person name="Sengupta A."/>
            <person name="Sengupta S."/>
            <person name="Pakrasi H.B."/>
            <person name="Wangikar P."/>
        </authorList>
    </citation>
    <scope>NUCLEOTIDE SEQUENCE</scope>
    <source>
        <strain evidence="6">PCC 11802</strain>
    </source>
</reference>
<feature type="domain" description="RNA 2-O ribose methyltransferase substrate binding" evidence="5">
    <location>
        <begin position="245"/>
        <end position="321"/>
    </location>
</feature>
<evidence type="ECO:0000259" key="5">
    <source>
        <dbReference type="SMART" id="SM00967"/>
    </source>
</evidence>
<dbReference type="Gene3D" id="3.30.1330.30">
    <property type="match status" value="1"/>
</dbReference>
<dbReference type="AlphaFoldDB" id="A0AAT9JT71"/>
<keyword evidence="3" id="KW-0808">Transferase</keyword>
<dbReference type="SUPFAM" id="SSF75217">
    <property type="entry name" value="alpha/beta knot"/>
    <property type="match status" value="1"/>
</dbReference>
<evidence type="ECO:0000256" key="1">
    <source>
        <dbReference type="ARBA" id="ARBA00007228"/>
    </source>
</evidence>
<dbReference type="NCBIfam" id="TIGR00186">
    <property type="entry name" value="rRNA_methyl_3"/>
    <property type="match status" value="1"/>
</dbReference>
<sequence>MSDYSDRSDFSERQDRSGDDRPNFRRFDRDRPSGGRRFEGRSEGGYRGRDDRGSGGGGYRQNRDDRGGFRGRDDRGGYRGGDRDRPSEGRRFEGRSEGGYRGRDDRGSGGGGYRQNRDDRGGFRGRDDRGGYRGGDRDRPSEGRRFEGRSEGGYRGRDDRGSGGGGYRQNRDDRGGFRSDRRDDRGGFRGRDDRGGYRQNRDDRGGFRSDRRDDRDSFRPSRDRELNREVNTSPAGDQEATDHELIYGRHAVLAALQGNRTLNRIWVTPRLRYESTFLELIDAAKANGAVVDEVPVERIRQLTDGAVHQGIAAQVAPYPYQELGDLIAQAKAVTADPVIVVADGITDPHNLGAIIRTAEALGAHGLVIPQRRAVGVTAAVAKVAAGALESFPVARVVNLNRALEELKDAGFWIYGAAGEARQSIHETSFTGPVVLVVGSEDEGLSLLTRERCDHLISIPLRGKTNSLNASVAAGMVLYEVSRQRQQLTHHLEGITDSSATALTTAAVEFAGAAAGLGELGL</sequence>
<dbReference type="GO" id="GO:0032259">
    <property type="term" value="P:methylation"/>
    <property type="evidence" value="ECO:0007669"/>
    <property type="project" value="UniProtKB-KW"/>
</dbReference>
<organism evidence="6">
    <name type="scientific">Synechococcus elongatus PCC 11802</name>
    <dbReference type="NCBI Taxonomy" id="2283154"/>
    <lineage>
        <taxon>Bacteria</taxon>
        <taxon>Bacillati</taxon>
        <taxon>Cyanobacteriota</taxon>
        <taxon>Cyanophyceae</taxon>
        <taxon>Synechococcales</taxon>
        <taxon>Synechococcaceae</taxon>
        <taxon>Synechococcus</taxon>
    </lineage>
</organism>